<evidence type="ECO:0000313" key="2">
    <source>
        <dbReference type="Proteomes" id="UP000002498"/>
    </source>
</evidence>
<reference evidence="1 2" key="2">
    <citation type="journal article" date="2014" name="Proc. Natl. Acad. Sci. U.S.A.">
        <title>Trajectory and genomic determinants of fungal-pathogen speciation and host adaptation.</title>
        <authorList>
            <person name="Hu X."/>
            <person name="Xiao G."/>
            <person name="Zheng P."/>
            <person name="Shang Y."/>
            <person name="Su Y."/>
            <person name="Zhang X."/>
            <person name="Liu X."/>
            <person name="Zhan S."/>
            <person name="St Leger R.J."/>
            <person name="Wang C."/>
        </authorList>
    </citation>
    <scope>GENOME REANNOTATION</scope>
    <source>
        <strain evidence="2">ARSEF 23 / ATCC MYA-3075</strain>
    </source>
</reference>
<dbReference type="HOGENOM" id="CLU_2210630_0_0_1"/>
<dbReference type="KEGG" id="maj:MAA_11759"/>
<dbReference type="EMBL" id="ADNJ02000019">
    <property type="protein sequence ID" value="KHO10641.1"/>
    <property type="molecule type" value="Genomic_DNA"/>
</dbReference>
<name>A0A0B2XFF4_METRA</name>
<sequence>MPDAYFKNEFSYCKGGKTEPPPGSVNIAGSKTWLDESCTLRPDDKIRTLKFKGKLVPNCWVVKNAVDTAKNPAFETHQEVVAALNALTKAPTEVCDGPDDCRPVWDD</sequence>
<organism evidence="1 2">
    <name type="scientific">Metarhizium robertsii (strain ARSEF 23 / ATCC MYA-3075)</name>
    <name type="common">Metarhizium anisopliae (strain ARSEF 23)</name>
    <dbReference type="NCBI Taxonomy" id="655844"/>
    <lineage>
        <taxon>Eukaryota</taxon>
        <taxon>Fungi</taxon>
        <taxon>Dikarya</taxon>
        <taxon>Ascomycota</taxon>
        <taxon>Pezizomycotina</taxon>
        <taxon>Sordariomycetes</taxon>
        <taxon>Hypocreomycetidae</taxon>
        <taxon>Hypocreales</taxon>
        <taxon>Clavicipitaceae</taxon>
        <taxon>Metarhizium</taxon>
    </lineage>
</organism>
<dbReference type="Proteomes" id="UP000002498">
    <property type="component" value="Unassembled WGS sequence"/>
</dbReference>
<reference evidence="1 2" key="1">
    <citation type="journal article" date="2011" name="PLoS Genet.">
        <title>Genome sequencing and comparative transcriptomics of the model entomopathogenic fungi Metarhizium anisopliae and M. acridum.</title>
        <authorList>
            <person name="Gao Q."/>
            <person name="Jin K."/>
            <person name="Ying S.H."/>
            <person name="Zhang Y."/>
            <person name="Xiao G."/>
            <person name="Shang Y."/>
            <person name="Duan Z."/>
            <person name="Hu X."/>
            <person name="Xie X.Q."/>
            <person name="Zhou G."/>
            <person name="Peng G."/>
            <person name="Luo Z."/>
            <person name="Huang W."/>
            <person name="Wang B."/>
            <person name="Fang W."/>
            <person name="Wang S."/>
            <person name="Zhong Y."/>
            <person name="Ma L.J."/>
            <person name="St Leger R.J."/>
            <person name="Zhao G.P."/>
            <person name="Pei Y."/>
            <person name="Feng M.G."/>
            <person name="Xia Y."/>
            <person name="Wang C."/>
        </authorList>
    </citation>
    <scope>NUCLEOTIDE SEQUENCE [LARGE SCALE GENOMIC DNA]</scope>
    <source>
        <strain evidence="2">ARSEF 23 / ATCC MYA-3075</strain>
    </source>
</reference>
<dbReference type="AlphaFoldDB" id="A0A0B2XFF4"/>
<accession>A0A0B2XFF4</accession>
<dbReference type="GeneID" id="23633207"/>
<comment type="caution">
    <text evidence="1">The sequence shown here is derived from an EMBL/GenBank/DDBJ whole genome shotgun (WGS) entry which is preliminary data.</text>
</comment>
<proteinExistence type="predicted"/>
<gene>
    <name evidence="1" type="ORF">MAA_11759</name>
</gene>
<protein>
    <submittedName>
        <fullName evidence="1">Uncharacterized protein</fullName>
    </submittedName>
</protein>
<dbReference type="RefSeq" id="XP_011410976.1">
    <property type="nucleotide sequence ID" value="XM_011412674.1"/>
</dbReference>
<evidence type="ECO:0000313" key="1">
    <source>
        <dbReference type="EMBL" id="KHO10641.1"/>
    </source>
</evidence>
<keyword evidence="2" id="KW-1185">Reference proteome</keyword>